<keyword evidence="4" id="KW-1185">Reference proteome</keyword>
<evidence type="ECO:0000313" key="3">
    <source>
        <dbReference type="EMBL" id="TGY62497.1"/>
    </source>
</evidence>
<feature type="region of interest" description="Disordered" evidence="1">
    <location>
        <begin position="1"/>
        <end position="142"/>
    </location>
</feature>
<sequence>MVPTPNGSDYTPKHGRHAARPGQAPSYSARRGASHGISQDVAPAQGATRLSQGAARPPASLGAQDALEAISGDAPRPIGVDPSRTGSFSTLASGQGAVLHDRDSASEAASAARHNFRKGGPVRMNSKARPQVSQRPRSSGSLSRPAVIGIVVVAAAVIVGLVLFVLNALNTVPTSLDTSSVPLADQRVEQTQDDENQGISYGGYTYSVQPKADGVGYAFVRQQGSEEPTVLFDLTGTPVTVVLYNGAFLIPENLGSSWDVVSWVMGDGSVPQQLTANGNPVMGDGTISSAKLEGSTLTLSFDNDTTNAVNLE</sequence>
<gene>
    <name evidence="3" type="ORF">E5334_03490</name>
</gene>
<dbReference type="AlphaFoldDB" id="A0A4S2F2C1"/>
<accession>A0A4S2F2C1</accession>
<dbReference type="RefSeq" id="WP_136012226.1">
    <property type="nucleotide sequence ID" value="NZ_SRYE01000002.1"/>
</dbReference>
<dbReference type="Proteomes" id="UP000310263">
    <property type="component" value="Unassembled WGS sequence"/>
</dbReference>
<reference evidence="3 4" key="1">
    <citation type="submission" date="2019-04" db="EMBL/GenBank/DDBJ databases">
        <title>Microbes associate with the intestines of laboratory mice.</title>
        <authorList>
            <person name="Navarre W."/>
            <person name="Wong E."/>
            <person name="Huang K."/>
            <person name="Tropini C."/>
            <person name="Ng K."/>
            <person name="Yu B."/>
        </authorList>
    </citation>
    <scope>NUCLEOTIDE SEQUENCE [LARGE SCALE GENOMIC DNA]</scope>
    <source>
        <strain evidence="3 4">NM07_P-09</strain>
    </source>
</reference>
<protein>
    <submittedName>
        <fullName evidence="3">Uncharacterized protein</fullName>
    </submittedName>
</protein>
<dbReference type="OrthoDB" id="3186733at2"/>
<keyword evidence="2" id="KW-1133">Transmembrane helix</keyword>
<keyword evidence="2" id="KW-0812">Transmembrane</keyword>
<evidence type="ECO:0000256" key="2">
    <source>
        <dbReference type="SAM" id="Phobius"/>
    </source>
</evidence>
<feature type="transmembrane region" description="Helical" evidence="2">
    <location>
        <begin position="146"/>
        <end position="169"/>
    </location>
</feature>
<organism evidence="3 4">
    <name type="scientific">Muricaecibacterium torontonense</name>
    <dbReference type="NCBI Taxonomy" id="3032871"/>
    <lineage>
        <taxon>Bacteria</taxon>
        <taxon>Bacillati</taxon>
        <taxon>Actinomycetota</taxon>
        <taxon>Coriobacteriia</taxon>
        <taxon>Coriobacteriales</taxon>
        <taxon>Atopobiaceae</taxon>
        <taxon>Muricaecibacterium</taxon>
    </lineage>
</organism>
<feature type="compositionally biased region" description="Polar residues" evidence="1">
    <location>
        <begin position="131"/>
        <end position="142"/>
    </location>
</feature>
<feature type="compositionally biased region" description="Polar residues" evidence="1">
    <location>
        <begin position="84"/>
        <end position="93"/>
    </location>
</feature>
<evidence type="ECO:0000313" key="4">
    <source>
        <dbReference type="Proteomes" id="UP000310263"/>
    </source>
</evidence>
<name>A0A4S2F2C1_9ACTN</name>
<dbReference type="EMBL" id="SRYE01000002">
    <property type="protein sequence ID" value="TGY62497.1"/>
    <property type="molecule type" value="Genomic_DNA"/>
</dbReference>
<keyword evidence="2" id="KW-0472">Membrane</keyword>
<evidence type="ECO:0000256" key="1">
    <source>
        <dbReference type="SAM" id="MobiDB-lite"/>
    </source>
</evidence>
<comment type="caution">
    <text evidence="3">The sequence shown here is derived from an EMBL/GenBank/DDBJ whole genome shotgun (WGS) entry which is preliminary data.</text>
</comment>
<proteinExistence type="predicted"/>